<evidence type="ECO:0008006" key="4">
    <source>
        <dbReference type="Google" id="ProtNLM"/>
    </source>
</evidence>
<keyword evidence="3" id="KW-1185">Reference proteome</keyword>
<proteinExistence type="predicted"/>
<organism evidence="2 3">
    <name type="scientific">Nocardia vinacea</name>
    <dbReference type="NCBI Taxonomy" id="96468"/>
    <lineage>
        <taxon>Bacteria</taxon>
        <taxon>Bacillati</taxon>
        <taxon>Actinomycetota</taxon>
        <taxon>Actinomycetes</taxon>
        <taxon>Mycobacteriales</taxon>
        <taxon>Nocardiaceae</taxon>
        <taxon>Nocardia</taxon>
    </lineage>
</organism>
<evidence type="ECO:0000313" key="3">
    <source>
        <dbReference type="Proteomes" id="UP001432062"/>
    </source>
</evidence>
<dbReference type="Proteomes" id="UP001432062">
    <property type="component" value="Chromosome"/>
</dbReference>
<evidence type="ECO:0000256" key="1">
    <source>
        <dbReference type="SAM" id="MobiDB-lite"/>
    </source>
</evidence>
<gene>
    <name evidence="2" type="ORF">OG563_10885</name>
</gene>
<name>A0ABZ1YZC4_9NOCA</name>
<protein>
    <recommendedName>
        <fullName evidence="4">SAV-6107-like HEPN domain-containing protein</fullName>
    </recommendedName>
</protein>
<feature type="region of interest" description="Disordered" evidence="1">
    <location>
        <begin position="1"/>
        <end position="54"/>
    </location>
</feature>
<dbReference type="EMBL" id="CP109441">
    <property type="protein sequence ID" value="WUV48645.1"/>
    <property type="molecule type" value="Genomic_DNA"/>
</dbReference>
<accession>A0ABZ1YZC4</accession>
<evidence type="ECO:0000313" key="2">
    <source>
        <dbReference type="EMBL" id="WUV48645.1"/>
    </source>
</evidence>
<sequence length="181" mass="19639">MADESAGKSGAARQGRTTRRGEGARQRKVGGAGRRGGARKQGVAGKPHPPRPTVAERFDAVDRLLDGAVTDADGLWSRATVWILRLALEQSVDELWLQVAPELARCPMRAQLLALRVFAGDATAAQVATVWAALSRAAHHHDYELAPSVTELRRWREQTAAIATSLATAATRWSDREVRTD</sequence>
<dbReference type="RefSeq" id="WP_327093456.1">
    <property type="nucleotide sequence ID" value="NZ_CP109149.1"/>
</dbReference>
<reference evidence="2" key="1">
    <citation type="submission" date="2022-10" db="EMBL/GenBank/DDBJ databases">
        <title>The complete genomes of actinobacterial strains from the NBC collection.</title>
        <authorList>
            <person name="Joergensen T.S."/>
            <person name="Alvarez Arevalo M."/>
            <person name="Sterndorff E.B."/>
            <person name="Faurdal D."/>
            <person name="Vuksanovic O."/>
            <person name="Mourched A.-S."/>
            <person name="Charusanti P."/>
            <person name="Shaw S."/>
            <person name="Blin K."/>
            <person name="Weber T."/>
        </authorList>
    </citation>
    <scope>NUCLEOTIDE SEQUENCE</scope>
    <source>
        <strain evidence="2">NBC_01482</strain>
    </source>
</reference>